<keyword evidence="3" id="KW-0813">Transport</keyword>
<feature type="transmembrane region" description="Helical" evidence="8">
    <location>
        <begin position="240"/>
        <end position="260"/>
    </location>
</feature>
<keyword evidence="5 8" id="KW-0812">Transmembrane</keyword>
<feature type="transmembrane region" description="Helical" evidence="8">
    <location>
        <begin position="272"/>
        <end position="292"/>
    </location>
</feature>
<feature type="transmembrane region" description="Helical" evidence="8">
    <location>
        <begin position="95"/>
        <end position="117"/>
    </location>
</feature>
<dbReference type="GO" id="GO:0055085">
    <property type="term" value="P:transmembrane transport"/>
    <property type="evidence" value="ECO:0007669"/>
    <property type="project" value="InterPro"/>
</dbReference>
<dbReference type="Gene3D" id="1.20.1530.20">
    <property type="match status" value="1"/>
</dbReference>
<feature type="transmembrane region" description="Helical" evidence="8">
    <location>
        <begin position="66"/>
        <end position="88"/>
    </location>
</feature>
<evidence type="ECO:0000313" key="10">
    <source>
        <dbReference type="Proteomes" id="UP000199628"/>
    </source>
</evidence>
<keyword evidence="10" id="KW-1185">Reference proteome</keyword>
<proteinExistence type="inferred from homology"/>
<evidence type="ECO:0000256" key="7">
    <source>
        <dbReference type="ARBA" id="ARBA00023136"/>
    </source>
</evidence>
<reference evidence="10" key="1">
    <citation type="submission" date="2016-10" db="EMBL/GenBank/DDBJ databases">
        <authorList>
            <person name="Varghese N."/>
            <person name="Submissions S."/>
        </authorList>
    </citation>
    <scope>NUCLEOTIDE SEQUENCE [LARGE SCALE GENOMIC DNA]</scope>
    <source>
        <strain evidence="10">CGMCC 1.9108</strain>
    </source>
</reference>
<keyword evidence="7 8" id="KW-0472">Membrane</keyword>
<feature type="transmembrane region" description="Helical" evidence="8">
    <location>
        <begin position="184"/>
        <end position="202"/>
    </location>
</feature>
<evidence type="ECO:0000256" key="8">
    <source>
        <dbReference type="SAM" id="Phobius"/>
    </source>
</evidence>
<comment type="subcellular location">
    <subcellularLocation>
        <location evidence="1">Cell membrane</location>
        <topology evidence="1">Multi-pass membrane protein</topology>
    </subcellularLocation>
</comment>
<evidence type="ECO:0000256" key="3">
    <source>
        <dbReference type="ARBA" id="ARBA00022448"/>
    </source>
</evidence>
<feature type="transmembrane region" description="Helical" evidence="8">
    <location>
        <begin position="6"/>
        <end position="24"/>
    </location>
</feature>
<accession>A0A1G6NVF6</accession>
<dbReference type="InterPro" id="IPR038770">
    <property type="entry name" value="Na+/solute_symporter_sf"/>
</dbReference>
<dbReference type="STRING" id="639004.SAMN04488239_103226"/>
<feature type="transmembrane region" description="Helical" evidence="8">
    <location>
        <begin position="36"/>
        <end position="54"/>
    </location>
</feature>
<dbReference type="OrthoDB" id="3238001at2"/>
<dbReference type="PANTHER" id="PTHR36838">
    <property type="entry name" value="AUXIN EFFLUX CARRIER FAMILY PROTEIN"/>
    <property type="match status" value="1"/>
</dbReference>
<gene>
    <name evidence="9" type="ORF">SAMN04488239_103226</name>
</gene>
<evidence type="ECO:0000256" key="1">
    <source>
        <dbReference type="ARBA" id="ARBA00004651"/>
    </source>
</evidence>
<evidence type="ECO:0000256" key="4">
    <source>
        <dbReference type="ARBA" id="ARBA00022475"/>
    </source>
</evidence>
<comment type="similarity">
    <text evidence="2">Belongs to the auxin efflux carrier (TC 2.A.69) family.</text>
</comment>
<dbReference type="GO" id="GO:0005886">
    <property type="term" value="C:plasma membrane"/>
    <property type="evidence" value="ECO:0007669"/>
    <property type="project" value="UniProtKB-SubCell"/>
</dbReference>
<feature type="transmembrane region" description="Helical" evidence="8">
    <location>
        <begin position="156"/>
        <end position="172"/>
    </location>
</feature>
<dbReference type="AlphaFoldDB" id="A0A1G6NVF6"/>
<keyword evidence="6 8" id="KW-1133">Transmembrane helix</keyword>
<dbReference type="EMBL" id="FMZV01000003">
    <property type="protein sequence ID" value="SDC71631.1"/>
    <property type="molecule type" value="Genomic_DNA"/>
</dbReference>
<dbReference type="PANTHER" id="PTHR36838:SF1">
    <property type="entry name" value="SLR1864 PROTEIN"/>
    <property type="match status" value="1"/>
</dbReference>
<feature type="transmembrane region" description="Helical" evidence="8">
    <location>
        <begin position="214"/>
        <end position="234"/>
    </location>
</feature>
<protein>
    <recommendedName>
        <fullName evidence="11">Auxin efflux carrier</fullName>
    </recommendedName>
</protein>
<evidence type="ECO:0000256" key="5">
    <source>
        <dbReference type="ARBA" id="ARBA00022692"/>
    </source>
</evidence>
<evidence type="ECO:0008006" key="11">
    <source>
        <dbReference type="Google" id="ProtNLM"/>
    </source>
</evidence>
<keyword evidence="4" id="KW-1003">Cell membrane</keyword>
<dbReference type="Proteomes" id="UP000199628">
    <property type="component" value="Unassembled WGS sequence"/>
</dbReference>
<evidence type="ECO:0000313" key="9">
    <source>
        <dbReference type="EMBL" id="SDC71631.1"/>
    </source>
</evidence>
<dbReference type="Pfam" id="PF03547">
    <property type="entry name" value="Mem_trans"/>
    <property type="match status" value="2"/>
</dbReference>
<dbReference type="RefSeq" id="WP_093028613.1">
    <property type="nucleotide sequence ID" value="NZ_FMZV01000003.1"/>
</dbReference>
<organism evidence="9 10">
    <name type="scientific">Ruegeria marina</name>
    <dbReference type="NCBI Taxonomy" id="639004"/>
    <lineage>
        <taxon>Bacteria</taxon>
        <taxon>Pseudomonadati</taxon>
        <taxon>Pseudomonadota</taxon>
        <taxon>Alphaproteobacteria</taxon>
        <taxon>Rhodobacterales</taxon>
        <taxon>Roseobacteraceae</taxon>
        <taxon>Ruegeria</taxon>
    </lineage>
</organism>
<evidence type="ECO:0000256" key="6">
    <source>
        <dbReference type="ARBA" id="ARBA00022989"/>
    </source>
</evidence>
<dbReference type="InterPro" id="IPR004776">
    <property type="entry name" value="Mem_transp_PIN-like"/>
</dbReference>
<evidence type="ECO:0000256" key="2">
    <source>
        <dbReference type="ARBA" id="ARBA00010145"/>
    </source>
</evidence>
<feature type="transmembrane region" description="Helical" evidence="8">
    <location>
        <begin position="123"/>
        <end position="144"/>
    </location>
</feature>
<name>A0A1G6NVF6_9RHOB</name>
<sequence length="293" mass="31213">MNLALTVLEIVAPVFLLAAFGFGWVRMGLEYRTQFVTRLATTLAVPCLIFTALMQTEIPGSDLVRFTAAVIGAVLVLSMTVELGIRALSLDRRTFLPPLVFGNTGNLGLPLCIFAFGETGLSYAIVFFSISALWSFSYGIHAVAGRGSLAKVAREPMVWSTLLGSLFLWQGWQTPRFLTNALELIGQMAVPLMLITLGVAIARMTTHDVSRAVVLSLVKLAVCFALGWTVATGFGLTGTAFGVLVVQMCTPVAVASYVLAERFEADADTVAGMVMVSTLISVASLPAVLALVL</sequence>